<sequence>MGTKRKNKEKTKTPSKSKKSSKSSSSSSSSSSSATPRSEKSRTDTPVIATNNVENNSNELEYHILTFSRLHNAQKSTASEEDIFANVLSLSFLHTSHDAETREEELVQLNESIVHLTKYLNNGEDGEGDVSKVHIASLLFPYISTSISSKLDRAGYDTWNCLYSCMTTLLRGKCGGNSNVLSDIVKETSGELKVDKRRGTGVDVQAQDAISNLTQGSMNKWMQCMIRVCFGIKYSSKPSAVNEGNTEEQAKIQNMAATCYALIITSEFCRPTMDFVCKTLLPLVEQGVQSISTGMDICVKSHQSVIAYLSLHLLLSLQGKGRITNPKTIFSLASSSDFLRALSTLNQISTHDEVDVKSVVKQVIWYALYDVQHHMDGFRSMNLDVPLLDKTIQVQDEDTDTAPKGNNVKKGKGGVKAAYQQSLLTSIKSLMQPKKSKDTVHVRVASLLPLLIEGFMSQLLQYENDAASKNVSRRADIIARIQFRFWSHIVHPLLECVRDESEGRVEILASLHQCLGLLLKFDAYMPSFEDKGGDHLKYLLAIGEAMLHLEEGDKGGDELVGIFQHLFALNHHVYHENLSRLITCVVHIHIGSTGARTSNGYPSTRSSQFISSMTKTYQKLRQLGHFIKNIIGSMTDLNTNTNLARKTMKTNTNIKTFPFLREAAFQKSITVAIRSSPIGQITDIWTRMNDQIMKSFESMGMESGKGTNLDSNSICVLVQVVEFFVLFLKAVHVTSFNAKSIQESCEKSMGIVQKLVGADADATMRFDLVCTTTSSGLYLWGWMVNVNTKCSFWLNEMPHEENGSAEGEDDKGNDHGKEKDDKIGIIGGRKMFTFLLATIESVLASPDDLKLPLGALQHLACHRVQQLHSSIYQQEQLEKMDLGNDDDSGDDNGASVKMIEEAKLLVHFIFQSACHRKQEGESNCLTSVMVNRTAGWKVICGSLAILTPYASSQHIQSFLRWFFLIQSVDIDKGRVDGVGLSGTVHVPVLEEDILTTSVQDEKAAASLLLQDASFLEYRVIFEHIVPVGLLCASECLQVDSLSNDSHGEDNIFKVLKEESPKEIGEAKFDLVKEVIVILKILRILVGADFKIEELSITLHRILYIHKSCQKWIHAHMVKASSSTLYPDIVKLMFACEELMSDTFGRLQDNNLKYMNQGKSIILHLVPYLYHSTEDLLRCIEQSSDDSLAILGDETVRSASKLLAAIGIFGMSSFAECSTHIEAFGKAVRKQIKGLTLKEPFFHNCVVLVRPTVQLFSNYLESIRRTQTKISKSQKALISVIEKELAYLRETIQPLCIDYIHQSLPTSSFNSTLGYCMLFLADIQMSSTKENDKTTLKHLEKILDTIMNLLENPEDVSSSIDHLPLPYLFSSLIRKNAMNDQSLELKLRVQHIILQQYVRRRGQIHPLLDSAYSRVIRDMNPTDVSILGSDLLASVMKADVDSSFFSRSSAFYCFHMMCHVVKGQSQREVMSSIAERILPMAYNFVYPPVTSQNSYDEWLTQIIMVQGTMRTLIEKNDLIHLRGCDVANILATINAVFRQSEPLKNDINISRCIFTSSCKIVVNLLKQYPKHLYGCAPSLTSTLRCLLKHIMTSSLPNLETQEFTKVCKFLPKHKDMFKKHLMHLILFFINNLQASTDPSLKAQLEPSIFLLLDTLSDFETRQMNTMMDPTARALFQSVHKNYQKYQYKGQF</sequence>
<gene>
    <name evidence="3" type="ORF">CDEB00056_LOCUS12944</name>
</gene>
<feature type="compositionally biased region" description="Basic residues" evidence="1">
    <location>
        <begin position="1"/>
        <end position="21"/>
    </location>
</feature>
<proteinExistence type="predicted"/>
<dbReference type="GO" id="GO:0005730">
    <property type="term" value="C:nucleolus"/>
    <property type="evidence" value="ECO:0007669"/>
    <property type="project" value="TreeGrafter"/>
</dbReference>
<evidence type="ECO:0000256" key="1">
    <source>
        <dbReference type="SAM" id="MobiDB-lite"/>
    </source>
</evidence>
<dbReference type="PANTHER" id="PTHR15682:SF2">
    <property type="entry name" value="UNHEALTHY RIBOSOME BIOGENESIS PROTEIN 2 HOMOLOG"/>
    <property type="match status" value="1"/>
</dbReference>
<dbReference type="GO" id="GO:0042254">
    <property type="term" value="P:ribosome biogenesis"/>
    <property type="evidence" value="ECO:0007669"/>
    <property type="project" value="TreeGrafter"/>
</dbReference>
<feature type="region of interest" description="Disordered" evidence="1">
    <location>
        <begin position="801"/>
        <end position="822"/>
    </location>
</feature>
<dbReference type="PANTHER" id="PTHR15682">
    <property type="entry name" value="UNHEALTHY RIBOSOME BIOGENESIS PROTEIN 2 HOMOLOG"/>
    <property type="match status" value="1"/>
</dbReference>
<protein>
    <recommendedName>
        <fullName evidence="2">Nucleolar 27S pre-rRNA processing Urb2/Npa2 C-terminal domain-containing protein</fullName>
    </recommendedName>
</protein>
<feature type="region of interest" description="Disordered" evidence="1">
    <location>
        <begin position="1"/>
        <end position="49"/>
    </location>
</feature>
<feature type="domain" description="Nucleolar 27S pre-rRNA processing Urb2/Npa2 C-terminal" evidence="2">
    <location>
        <begin position="1518"/>
        <end position="1689"/>
    </location>
</feature>
<dbReference type="Pfam" id="PF10441">
    <property type="entry name" value="Urb2"/>
    <property type="match status" value="1"/>
</dbReference>
<name>A0A7S3Q7A6_9STRA</name>
<evidence type="ECO:0000259" key="2">
    <source>
        <dbReference type="Pfam" id="PF10441"/>
    </source>
</evidence>
<reference evidence="3" key="1">
    <citation type="submission" date="2021-01" db="EMBL/GenBank/DDBJ databases">
        <authorList>
            <person name="Corre E."/>
            <person name="Pelletier E."/>
            <person name="Niang G."/>
            <person name="Scheremetjew M."/>
            <person name="Finn R."/>
            <person name="Kale V."/>
            <person name="Holt S."/>
            <person name="Cochrane G."/>
            <person name="Meng A."/>
            <person name="Brown T."/>
            <person name="Cohen L."/>
        </authorList>
    </citation>
    <scope>NUCLEOTIDE SEQUENCE</scope>
    <source>
        <strain evidence="3">MM31A-1</strain>
    </source>
</reference>
<dbReference type="InterPro" id="IPR052609">
    <property type="entry name" value="Ribosome_Biogenesis_Reg"/>
</dbReference>
<dbReference type="InterPro" id="IPR018849">
    <property type="entry name" value="Urb2/Npa2_C"/>
</dbReference>
<feature type="compositionally biased region" description="Basic and acidic residues" evidence="1">
    <location>
        <begin position="810"/>
        <end position="822"/>
    </location>
</feature>
<dbReference type="EMBL" id="HBIO01016802">
    <property type="protein sequence ID" value="CAE0468091.1"/>
    <property type="molecule type" value="Transcribed_RNA"/>
</dbReference>
<feature type="compositionally biased region" description="Low complexity" evidence="1">
    <location>
        <begin position="22"/>
        <end position="36"/>
    </location>
</feature>
<accession>A0A7S3Q7A6</accession>
<evidence type="ECO:0000313" key="3">
    <source>
        <dbReference type="EMBL" id="CAE0468091.1"/>
    </source>
</evidence>
<organism evidence="3">
    <name type="scientific">Chaetoceros debilis</name>
    <dbReference type="NCBI Taxonomy" id="122233"/>
    <lineage>
        <taxon>Eukaryota</taxon>
        <taxon>Sar</taxon>
        <taxon>Stramenopiles</taxon>
        <taxon>Ochrophyta</taxon>
        <taxon>Bacillariophyta</taxon>
        <taxon>Coscinodiscophyceae</taxon>
        <taxon>Chaetocerotophycidae</taxon>
        <taxon>Chaetocerotales</taxon>
        <taxon>Chaetocerotaceae</taxon>
        <taxon>Chaetoceros</taxon>
    </lineage>
</organism>